<proteinExistence type="predicted"/>
<accession>A0ACC2X8P0</accession>
<comment type="caution">
    <text evidence="1">The sequence shown here is derived from an EMBL/GenBank/DDBJ whole genome shotgun (WGS) entry which is preliminary data.</text>
</comment>
<name>A0ACC2X8P0_9TREE</name>
<gene>
    <name evidence="1" type="ORF">QFC24_005443</name>
</gene>
<protein>
    <submittedName>
        <fullName evidence="1">Uncharacterized protein</fullName>
    </submittedName>
</protein>
<reference evidence="1" key="1">
    <citation type="submission" date="2023-04" db="EMBL/GenBank/DDBJ databases">
        <title>Draft Genome sequencing of Naganishia species isolated from polar environments using Oxford Nanopore Technology.</title>
        <authorList>
            <person name="Leo P."/>
            <person name="Venkateswaran K."/>
        </authorList>
    </citation>
    <scope>NUCLEOTIDE SEQUENCE</scope>
    <source>
        <strain evidence="1">DBVPG 5303</strain>
    </source>
</reference>
<sequence length="933" mass="101684">MGRGGKSGRGKRGSSTARSGGGRDAPTTGTGNTGTTTTTTNTRQTGNRDLDNWKDIKYSNPAFEAYYQAQELMAMEEWEAFKGALKRDLPTTFRVTGSRARLRPVKALRNPCAESLPNDRHAEAINDEIKEHYLPMLSNVTISRDFLMNPNMQRMQQRVDEANSQNATPAPETDADADADPITAGEAGITLDSDTGMITLAPPKQLPWFPGHLAWQLDVPKRVIRKSPEFKVFQRFLVGETEIGNISRQEAVSMIPPLLLDIESHHVCLDMCAAPGSKTAQMMEALNHHSTVTTGLLIANDADLKRCHMLVHQTGRMPSVGLGVTNNDASRIPTFKLTVPATGSTDKPRTTALLFDRILADVPCTGDGTMRKNLDIWKTWTPGNGAALHPLQLRILLRAMQLLKPGGRMVYSTCSFNPTENEAVVAAALNSEPGMFKIVPQPADKVLPGLKRRSGLTKWKIYSQDEQGELVFHPSRIHHFGYVAGVREKRKQRGIEDAFFLQDDVVEELRACQAAVEGDEEKKKEYDAGYAVGLAGSGKITGRDKVLAESLWAPENVASLGLEHGLRLLPHDQDTGGFYVCVIERAAASSSGGDESKKRAVSPSAPGGPEDNGAPKKAKVEAEAQGAVASDVAFVEKPAVADAQPVAAVAAETKPVQAGKKKKGTEHIFKEDPFFYVQPDDPELVSCIEYFGLSSDFPRDRCFVRNGTGAANRNLYMSNDIVKNLIDTNPYHSIRLLSAGIRVFVRQDTQNRNTNLHCKWRIPLEGLASILPYMDQSKILHGTIDDLEVMLSDMYPLIQNQKSGLLAEMKDKSLGCHVIVFHAGTSTRHGGGSLRIPLTLPLWRAKDSLSLLIDKKEKSMLSLRTFGEDITSKAADIRRLAAETSTESSAKPEATEDVVVGADPAIGIAEDAGIIAEERVGESVKAEAVKDDA</sequence>
<organism evidence="1 2">
    <name type="scientific">Naganishia onofrii</name>
    <dbReference type="NCBI Taxonomy" id="1851511"/>
    <lineage>
        <taxon>Eukaryota</taxon>
        <taxon>Fungi</taxon>
        <taxon>Dikarya</taxon>
        <taxon>Basidiomycota</taxon>
        <taxon>Agaricomycotina</taxon>
        <taxon>Tremellomycetes</taxon>
        <taxon>Filobasidiales</taxon>
        <taxon>Filobasidiaceae</taxon>
        <taxon>Naganishia</taxon>
    </lineage>
</organism>
<dbReference type="EMBL" id="JASBWV010000022">
    <property type="protein sequence ID" value="KAJ9119960.1"/>
    <property type="molecule type" value="Genomic_DNA"/>
</dbReference>
<keyword evidence="2" id="KW-1185">Reference proteome</keyword>
<evidence type="ECO:0000313" key="1">
    <source>
        <dbReference type="EMBL" id="KAJ9119960.1"/>
    </source>
</evidence>
<evidence type="ECO:0000313" key="2">
    <source>
        <dbReference type="Proteomes" id="UP001234202"/>
    </source>
</evidence>
<dbReference type="Proteomes" id="UP001234202">
    <property type="component" value="Unassembled WGS sequence"/>
</dbReference>